<dbReference type="EMBL" id="SMAF01000003">
    <property type="protein sequence ID" value="TCT00417.1"/>
    <property type="molecule type" value="Genomic_DNA"/>
</dbReference>
<evidence type="ECO:0000256" key="2">
    <source>
        <dbReference type="ARBA" id="ARBA00022679"/>
    </source>
</evidence>
<feature type="domain" description="PABS" evidence="6">
    <location>
        <begin position="454"/>
        <end position="708"/>
    </location>
</feature>
<evidence type="ECO:0000313" key="8">
    <source>
        <dbReference type="Proteomes" id="UP000294599"/>
    </source>
</evidence>
<feature type="transmembrane region" description="Helical" evidence="5">
    <location>
        <begin position="266"/>
        <end position="287"/>
    </location>
</feature>
<reference evidence="7 8" key="1">
    <citation type="submission" date="2019-03" db="EMBL/GenBank/DDBJ databases">
        <title>Genomic Encyclopedia of Type Strains, Phase IV (KMG-IV): sequencing the most valuable type-strain genomes for metagenomic binning, comparative biology and taxonomic classification.</title>
        <authorList>
            <person name="Goeker M."/>
        </authorList>
    </citation>
    <scope>NUCLEOTIDE SEQUENCE [LARGE SCALE GENOMIC DNA]</scope>
    <source>
        <strain evidence="7 8">DSM 21944</strain>
    </source>
</reference>
<feature type="transmembrane region" description="Helical" evidence="5">
    <location>
        <begin position="411"/>
        <end position="429"/>
    </location>
</feature>
<proteinExistence type="inferred from homology"/>
<evidence type="ECO:0000259" key="6">
    <source>
        <dbReference type="PROSITE" id="PS51006"/>
    </source>
</evidence>
<evidence type="ECO:0000256" key="4">
    <source>
        <dbReference type="PROSITE-ProRule" id="PRU00354"/>
    </source>
</evidence>
<dbReference type="NCBIfam" id="NF037959">
    <property type="entry name" value="MFS_SpdSyn"/>
    <property type="match status" value="1"/>
</dbReference>
<dbReference type="PROSITE" id="PS51006">
    <property type="entry name" value="PABS_2"/>
    <property type="match status" value="1"/>
</dbReference>
<keyword evidence="2 4" id="KW-0808">Transferase</keyword>
<dbReference type="OrthoDB" id="5516475at2"/>
<sequence>MTDGKHVQRHLLLAIFVLSGFAGLIYQSVWSHYLGLFLGHAAYAQALVLALFMGGMAIGAAWIAKVGTGWRNLLRGYAIVELVIGVLGIGFHTVFTHTVGLGYDVLIPLAGSAAMASVIKWLVAALLILPQTILLGMTFPLMSGGLIRRFPGQEGGLLGGLYFTNSIGAAIGALASVFVLIPAVGLPGTSISAGLLNLLVAALAWWLARAPETAPAPVSHQAAADPGSLRMLRLVLFATAISGAASFVYEIVWIRMLGLAVGSTQHAFELMLASFIAGIALGGLWIRKRADRSPLPLRLAGWMQIAMGLAALASLVLYANAFEWVGWLLGALSPSEGGYALFNLGTGAIAIAIMLPAAFFAGTTLPLFTVVLLRAGFGERSIGRVYAWNTMGSIVGVVAAIHLLIPMLGLKLALCVGALVDMGIGLVLLRHCVDTRPALMRLAAAAAVVFLALGVAITQVQFDPMRLASGVFRHGKSELDPSNRVVFYRDGKTASVSVIATPDGRAGIATNGKIDAGLTLSPDQAPPSDELTMILAAALPLAMHPAPEQIGIIGFGSGLTTHTSLGDPRVQRVETVEIEEAMVQGASLFMPRVHRAYGDPRSAIVIDDAKAWFASRGRQYDIIISEPSNPWVSGVGALFSTEFYEFIPQQLKADGLFVQWVQLYEVDDRLVSSVLNALTPAFGDYAAWLSNGVDLIIIATPGPALPSIDYERVLQGVLGSELAYLGITRPEQLAYRKVADARLLRAMGQLYGAPANSDYYPLLSLEAPRTRFMRRAAGGFTGLPVLRQPVLELLGIRQSLPLDVDLPLPDLFVADQRAVRARHHAQVLKGHAAGAALTPDDRARLGQFLTLVAECPIDGMALSDLEARLVEIAEAMIPHLPPAPLAELWSQSDISTCRAHSPQFDLAMAVVESTSARDPLAMRQAGEAWLSQRNNGSDLETSSAMDETALIGAMSAAAATADWTGLCTLEARFGAQVPPSSYQPSVRALLRALAGSGPADPMGAAAPGRDGCSTFALSP</sequence>
<feature type="transmembrane region" description="Helical" evidence="5">
    <location>
        <begin position="190"/>
        <end position="208"/>
    </location>
</feature>
<dbReference type="GO" id="GO:0006596">
    <property type="term" value="P:polyamine biosynthetic process"/>
    <property type="evidence" value="ECO:0007669"/>
    <property type="project" value="UniProtKB-UniRule"/>
</dbReference>
<feature type="transmembrane region" description="Helical" evidence="5">
    <location>
        <begin position="340"/>
        <end position="373"/>
    </location>
</feature>
<protein>
    <submittedName>
        <fullName evidence="7">Spermine/spermidine synthase</fullName>
    </submittedName>
</protein>
<keyword evidence="5" id="KW-1133">Transmembrane helix</keyword>
<feature type="transmembrane region" description="Helical" evidence="5">
    <location>
        <begin position="76"/>
        <end position="98"/>
    </location>
</feature>
<keyword evidence="5" id="KW-0812">Transmembrane</keyword>
<name>A0A4R3LQR6_9GAMM</name>
<feature type="transmembrane region" description="Helical" evidence="5">
    <location>
        <begin position="162"/>
        <end position="184"/>
    </location>
</feature>
<dbReference type="PANTHER" id="PTHR43317">
    <property type="entry name" value="THERMOSPERMINE SYNTHASE ACAULIS5"/>
    <property type="match status" value="1"/>
</dbReference>
<dbReference type="RefSeq" id="WP_123522451.1">
    <property type="nucleotide sequence ID" value="NZ_JBHMFH010000001.1"/>
</dbReference>
<dbReference type="InterPro" id="IPR029063">
    <property type="entry name" value="SAM-dependent_MTases_sf"/>
</dbReference>
<gene>
    <name evidence="7" type="ORF">EDC25_103185</name>
</gene>
<comment type="similarity">
    <text evidence="1">Belongs to the spermidine/spermine synthase family.</text>
</comment>
<feature type="transmembrane region" description="Helical" evidence="5">
    <location>
        <begin position="234"/>
        <end position="254"/>
    </location>
</feature>
<feature type="transmembrane region" description="Helical" evidence="5">
    <location>
        <begin position="438"/>
        <end position="457"/>
    </location>
</feature>
<feature type="transmembrane region" description="Helical" evidence="5">
    <location>
        <begin position="299"/>
        <end position="320"/>
    </location>
</feature>
<evidence type="ECO:0000256" key="5">
    <source>
        <dbReference type="SAM" id="Phobius"/>
    </source>
</evidence>
<comment type="caution">
    <text evidence="7">The sequence shown here is derived from an EMBL/GenBank/DDBJ whole genome shotgun (WGS) entry which is preliminary data.</text>
</comment>
<dbReference type="Pfam" id="PF01564">
    <property type="entry name" value="Spermine_synth"/>
    <property type="match status" value="1"/>
</dbReference>
<evidence type="ECO:0000256" key="3">
    <source>
        <dbReference type="ARBA" id="ARBA00023115"/>
    </source>
</evidence>
<accession>A0A4R3LQR6</accession>
<dbReference type="AlphaFoldDB" id="A0A4R3LQR6"/>
<dbReference type="Gene3D" id="3.40.50.150">
    <property type="entry name" value="Vaccinia Virus protein VP39"/>
    <property type="match status" value="1"/>
</dbReference>
<dbReference type="GO" id="GO:0016740">
    <property type="term" value="F:transferase activity"/>
    <property type="evidence" value="ECO:0007669"/>
    <property type="project" value="UniProtKB-UniRule"/>
</dbReference>
<dbReference type="InterPro" id="IPR030374">
    <property type="entry name" value="PABS"/>
</dbReference>
<evidence type="ECO:0000313" key="7">
    <source>
        <dbReference type="EMBL" id="TCT00417.1"/>
    </source>
</evidence>
<keyword evidence="5" id="KW-0472">Membrane</keyword>
<feature type="transmembrane region" description="Helical" evidence="5">
    <location>
        <begin position="42"/>
        <end position="64"/>
    </location>
</feature>
<comment type="caution">
    <text evidence="4">Lacks conserved residue(s) required for the propagation of feature annotation.</text>
</comment>
<keyword evidence="8" id="KW-1185">Reference proteome</keyword>
<organism evidence="7 8">
    <name type="scientific">Pseudofulvimonas gallinarii</name>
    <dbReference type="NCBI Taxonomy" id="634155"/>
    <lineage>
        <taxon>Bacteria</taxon>
        <taxon>Pseudomonadati</taxon>
        <taxon>Pseudomonadota</taxon>
        <taxon>Gammaproteobacteria</taxon>
        <taxon>Lysobacterales</taxon>
        <taxon>Rhodanobacteraceae</taxon>
        <taxon>Pseudofulvimonas</taxon>
    </lineage>
</organism>
<dbReference type="SUPFAM" id="SSF53335">
    <property type="entry name" value="S-adenosyl-L-methionine-dependent methyltransferases"/>
    <property type="match status" value="1"/>
</dbReference>
<keyword evidence="3 4" id="KW-0620">Polyamine biosynthesis</keyword>
<feature type="transmembrane region" description="Helical" evidence="5">
    <location>
        <begin position="118"/>
        <end position="141"/>
    </location>
</feature>
<feature type="transmembrane region" description="Helical" evidence="5">
    <location>
        <begin position="12"/>
        <end position="30"/>
    </location>
</feature>
<feature type="transmembrane region" description="Helical" evidence="5">
    <location>
        <begin position="385"/>
        <end position="405"/>
    </location>
</feature>
<dbReference type="Proteomes" id="UP000294599">
    <property type="component" value="Unassembled WGS sequence"/>
</dbReference>
<evidence type="ECO:0000256" key="1">
    <source>
        <dbReference type="ARBA" id="ARBA00007867"/>
    </source>
</evidence>
<dbReference type="PANTHER" id="PTHR43317:SF1">
    <property type="entry name" value="THERMOSPERMINE SYNTHASE ACAULIS5"/>
    <property type="match status" value="1"/>
</dbReference>